<dbReference type="STRING" id="112901.SAMN04488500_110145"/>
<dbReference type="Proteomes" id="UP000192738">
    <property type="component" value="Unassembled WGS sequence"/>
</dbReference>
<keyword evidence="3" id="KW-1185">Reference proteome</keyword>
<evidence type="ECO:0000313" key="2">
    <source>
        <dbReference type="EMBL" id="SMC83558.1"/>
    </source>
</evidence>
<dbReference type="Pfam" id="PF07085">
    <property type="entry name" value="DRTGG"/>
    <property type="match status" value="1"/>
</dbReference>
<sequence>MKLAQIREVLNAEVLCGLEWLDREARGACGSDLMSDVLAFTKEHALLLTGLTNIQVVRTAEMSDLAGILFVRGKRPGPDVIEMAKDMGIPLLLTHRQMYEACGMLYKDGLMGCPPKEETLCCRNME</sequence>
<name>A0A1W2CFY1_9FIRM</name>
<dbReference type="Gene3D" id="3.40.1390.20">
    <property type="entry name" value="HprK N-terminal domain-like"/>
    <property type="match status" value="1"/>
</dbReference>
<accession>A0A1W2CFY1</accession>
<dbReference type="EMBL" id="FWXI01000010">
    <property type="protein sequence ID" value="SMC83558.1"/>
    <property type="molecule type" value="Genomic_DNA"/>
</dbReference>
<gene>
    <name evidence="2" type="ORF">SAMN04488500_110145</name>
</gene>
<dbReference type="InterPro" id="IPR028979">
    <property type="entry name" value="Ser_kin/Pase_Hpr-like_N_sf"/>
</dbReference>
<feature type="domain" description="DRTGG" evidence="1">
    <location>
        <begin position="6"/>
        <end position="105"/>
    </location>
</feature>
<dbReference type="InterPro" id="IPR010766">
    <property type="entry name" value="DRTGG"/>
</dbReference>
<dbReference type="SUPFAM" id="SSF75138">
    <property type="entry name" value="HprK N-terminal domain-like"/>
    <property type="match status" value="1"/>
</dbReference>
<dbReference type="OrthoDB" id="9800390at2"/>
<proteinExistence type="predicted"/>
<reference evidence="2 3" key="1">
    <citation type="submission" date="2017-04" db="EMBL/GenBank/DDBJ databases">
        <authorList>
            <person name="Afonso C.L."/>
            <person name="Miller P.J."/>
            <person name="Scott M.A."/>
            <person name="Spackman E."/>
            <person name="Goraichik I."/>
            <person name="Dimitrov K.M."/>
            <person name="Suarez D.L."/>
            <person name="Swayne D.E."/>
        </authorList>
    </citation>
    <scope>NUCLEOTIDE SEQUENCE [LARGE SCALE GENOMIC DNA]</scope>
    <source>
        <strain evidence="2 3">DSM 5090</strain>
    </source>
</reference>
<evidence type="ECO:0000313" key="3">
    <source>
        <dbReference type="Proteomes" id="UP000192738"/>
    </source>
</evidence>
<dbReference type="AlphaFoldDB" id="A0A1W2CFY1"/>
<organism evidence="2 3">
    <name type="scientific">Sporomusa malonica</name>
    <dbReference type="NCBI Taxonomy" id="112901"/>
    <lineage>
        <taxon>Bacteria</taxon>
        <taxon>Bacillati</taxon>
        <taxon>Bacillota</taxon>
        <taxon>Negativicutes</taxon>
        <taxon>Selenomonadales</taxon>
        <taxon>Sporomusaceae</taxon>
        <taxon>Sporomusa</taxon>
    </lineage>
</organism>
<evidence type="ECO:0000259" key="1">
    <source>
        <dbReference type="Pfam" id="PF07085"/>
    </source>
</evidence>
<dbReference type="RefSeq" id="WP_084576208.1">
    <property type="nucleotide sequence ID" value="NZ_CP155572.1"/>
</dbReference>
<protein>
    <submittedName>
        <fullName evidence="2">DRTGG domain-containing protein</fullName>
    </submittedName>
</protein>